<dbReference type="AlphaFoldDB" id="A0A5B7E5I5"/>
<proteinExistence type="predicted"/>
<evidence type="ECO:0000313" key="3">
    <source>
        <dbReference type="Proteomes" id="UP000324222"/>
    </source>
</evidence>
<dbReference type="Proteomes" id="UP000324222">
    <property type="component" value="Unassembled WGS sequence"/>
</dbReference>
<protein>
    <submittedName>
        <fullName evidence="2">Uncharacterized protein</fullName>
    </submittedName>
</protein>
<keyword evidence="1" id="KW-1133">Transmembrane helix</keyword>
<gene>
    <name evidence="2" type="ORF">E2C01_022504</name>
</gene>
<name>A0A5B7E5I5_PORTR</name>
<accession>A0A5B7E5I5</accession>
<organism evidence="2 3">
    <name type="scientific">Portunus trituberculatus</name>
    <name type="common">Swimming crab</name>
    <name type="synonym">Neptunus trituberculatus</name>
    <dbReference type="NCBI Taxonomy" id="210409"/>
    <lineage>
        <taxon>Eukaryota</taxon>
        <taxon>Metazoa</taxon>
        <taxon>Ecdysozoa</taxon>
        <taxon>Arthropoda</taxon>
        <taxon>Crustacea</taxon>
        <taxon>Multicrustacea</taxon>
        <taxon>Malacostraca</taxon>
        <taxon>Eumalacostraca</taxon>
        <taxon>Eucarida</taxon>
        <taxon>Decapoda</taxon>
        <taxon>Pleocyemata</taxon>
        <taxon>Brachyura</taxon>
        <taxon>Eubrachyura</taxon>
        <taxon>Portunoidea</taxon>
        <taxon>Portunidae</taxon>
        <taxon>Portuninae</taxon>
        <taxon>Portunus</taxon>
    </lineage>
</organism>
<dbReference type="EMBL" id="VSRR010002045">
    <property type="protein sequence ID" value="MPC29280.1"/>
    <property type="molecule type" value="Genomic_DNA"/>
</dbReference>
<feature type="transmembrane region" description="Helical" evidence="1">
    <location>
        <begin position="21"/>
        <end position="40"/>
    </location>
</feature>
<comment type="caution">
    <text evidence="2">The sequence shown here is derived from an EMBL/GenBank/DDBJ whole genome shotgun (WGS) entry which is preliminary data.</text>
</comment>
<evidence type="ECO:0000313" key="2">
    <source>
        <dbReference type="EMBL" id="MPC29280.1"/>
    </source>
</evidence>
<keyword evidence="1" id="KW-0472">Membrane</keyword>
<reference evidence="2 3" key="1">
    <citation type="submission" date="2019-05" db="EMBL/GenBank/DDBJ databases">
        <title>Another draft genome of Portunus trituberculatus and its Hox gene families provides insights of decapod evolution.</title>
        <authorList>
            <person name="Jeong J.-H."/>
            <person name="Song I."/>
            <person name="Kim S."/>
            <person name="Choi T."/>
            <person name="Kim D."/>
            <person name="Ryu S."/>
            <person name="Kim W."/>
        </authorList>
    </citation>
    <scope>NUCLEOTIDE SEQUENCE [LARGE SCALE GENOMIC DNA]</scope>
    <source>
        <tissue evidence="2">Muscle</tissue>
    </source>
</reference>
<sequence length="41" mass="4505">MSMKTRYGTEGVKRTSDSLTVLNTLIPSLLGHIFTLGFVYG</sequence>
<keyword evidence="1" id="KW-0812">Transmembrane</keyword>
<keyword evidence="3" id="KW-1185">Reference proteome</keyword>
<evidence type="ECO:0000256" key="1">
    <source>
        <dbReference type="SAM" id="Phobius"/>
    </source>
</evidence>